<feature type="domain" description="NOT2/NOT3/NOT5 C-terminal" evidence="5">
    <location>
        <begin position="110"/>
        <end position="222"/>
    </location>
</feature>
<evidence type="ECO:0000256" key="2">
    <source>
        <dbReference type="ARBA" id="ARBA00023015"/>
    </source>
</evidence>
<evidence type="ECO:0000313" key="7">
    <source>
        <dbReference type="Proteomes" id="UP001071777"/>
    </source>
</evidence>
<evidence type="ECO:0000259" key="5">
    <source>
        <dbReference type="Pfam" id="PF04153"/>
    </source>
</evidence>
<protein>
    <submittedName>
        <fullName evidence="6">CCR4-NOT transcription complex subunit 2</fullName>
    </submittedName>
</protein>
<dbReference type="InterPro" id="IPR007282">
    <property type="entry name" value="NOT2/3/5_C"/>
</dbReference>
<dbReference type="EMBL" id="JAPCXB010000033">
    <property type="protein sequence ID" value="KAJ1613536.1"/>
    <property type="molecule type" value="Genomic_DNA"/>
</dbReference>
<evidence type="ECO:0000256" key="3">
    <source>
        <dbReference type="ARBA" id="ARBA00023163"/>
    </source>
</evidence>
<reference evidence="6" key="1">
    <citation type="submission" date="2022-10" db="EMBL/GenBank/DDBJ databases">
        <title>Adaptive evolution leads to modifications in subtelomeric GC content in a zoonotic Cryptosporidium species.</title>
        <authorList>
            <person name="Li J."/>
            <person name="Feng Y."/>
            <person name="Xiao L."/>
        </authorList>
    </citation>
    <scope>NUCLEOTIDE SEQUENCE</scope>
    <source>
        <strain evidence="6">25894</strain>
    </source>
</reference>
<dbReference type="InterPro" id="IPR038635">
    <property type="entry name" value="CCR4-NOT_su2/3/5_C_sf"/>
</dbReference>
<dbReference type="Pfam" id="PF04153">
    <property type="entry name" value="NOT2_3_5_C"/>
    <property type="match status" value="1"/>
</dbReference>
<keyword evidence="2" id="KW-0805">Transcription regulation</keyword>
<dbReference type="InterPro" id="IPR040168">
    <property type="entry name" value="Not2/3/5"/>
</dbReference>
<evidence type="ECO:0000256" key="4">
    <source>
        <dbReference type="SAM" id="MobiDB-lite"/>
    </source>
</evidence>
<name>A0ABQ8P9E2_9CRYT</name>
<organism evidence="6 7">
    <name type="scientific">Cryptosporidium canis</name>
    <dbReference type="NCBI Taxonomy" id="195482"/>
    <lineage>
        <taxon>Eukaryota</taxon>
        <taxon>Sar</taxon>
        <taxon>Alveolata</taxon>
        <taxon>Apicomplexa</taxon>
        <taxon>Conoidasida</taxon>
        <taxon>Coccidia</taxon>
        <taxon>Eucoccidiorida</taxon>
        <taxon>Eimeriorina</taxon>
        <taxon>Cryptosporidiidae</taxon>
        <taxon>Cryptosporidium</taxon>
    </lineage>
</organism>
<evidence type="ECO:0000313" key="6">
    <source>
        <dbReference type="EMBL" id="KAJ1613536.1"/>
    </source>
</evidence>
<dbReference type="PANTHER" id="PTHR23326">
    <property type="entry name" value="CCR4 NOT-RELATED"/>
    <property type="match status" value="1"/>
</dbReference>
<comment type="similarity">
    <text evidence="1">Belongs to the CNOT2/3/5 family.</text>
</comment>
<dbReference type="Gene3D" id="2.30.30.1020">
    <property type="entry name" value="CCR4-NOT complex subunit 2/3/5, C-terminal domain"/>
    <property type="match status" value="1"/>
</dbReference>
<keyword evidence="7" id="KW-1185">Reference proteome</keyword>
<proteinExistence type="inferred from homology"/>
<comment type="caution">
    <text evidence="6">The sequence shown here is derived from an EMBL/GenBank/DDBJ whole genome shotgun (WGS) entry which is preliminary data.</text>
</comment>
<sequence length="326" mass="37158">MDGKKQVQKSSSSSRNREDKSPQKNAHNTKHKGGKPNSAQNNKDDQLSLEDILYETNQQAISYNRRNYGLLGILNVIKMADSDLNILALGTDLTTLGLNLNSSECLYLSFDSPWGSSTANSSESEPESELNELINAFANNQNNSSQMVGLKSAYVQKFALETLFYIFYNMPQDLLQGFAAVELCNRGWLYHPESFQWYSKVQSEDGQTNEWETFDTKQWCTTPAPDPSSNNLLSVDDIRPGVEEGVRAHSKLIQEQNQIYQIVQQQMQQQSFNRSRFPEFQAFPNPNCFVDFGPVYNQRNINYPFPQMANNQMINPNNYPNFRPPS</sequence>
<gene>
    <name evidence="6" type="ORF">OJ252_942</name>
</gene>
<dbReference type="Proteomes" id="UP001071777">
    <property type="component" value="Unassembled WGS sequence"/>
</dbReference>
<evidence type="ECO:0000256" key="1">
    <source>
        <dbReference type="ARBA" id="ARBA00007682"/>
    </source>
</evidence>
<accession>A0ABQ8P9E2</accession>
<feature type="region of interest" description="Disordered" evidence="4">
    <location>
        <begin position="1"/>
        <end position="43"/>
    </location>
</feature>
<keyword evidence="3" id="KW-0804">Transcription</keyword>